<protein>
    <recommendedName>
        <fullName evidence="12">Fibrillar collagen NC1 domain-containing protein</fullName>
    </recommendedName>
</protein>
<dbReference type="InterPro" id="IPR008160">
    <property type="entry name" value="Collagen"/>
</dbReference>
<evidence type="ECO:0000256" key="4">
    <source>
        <dbReference type="ARBA" id="ARBA00022530"/>
    </source>
</evidence>
<dbReference type="EMBL" id="JAHRIQ010104953">
    <property type="protein sequence ID" value="MEQ2255041.1"/>
    <property type="molecule type" value="Genomic_DNA"/>
</dbReference>
<feature type="domain" description="Fibrillar collagen NC1" evidence="12">
    <location>
        <begin position="276"/>
        <end position="504"/>
    </location>
</feature>
<keyword evidence="8 11" id="KW-0472">Membrane</keyword>
<evidence type="ECO:0000256" key="11">
    <source>
        <dbReference type="SAM" id="Phobius"/>
    </source>
</evidence>
<dbReference type="Pfam" id="PF01391">
    <property type="entry name" value="Collagen"/>
    <property type="match status" value="2"/>
</dbReference>
<evidence type="ECO:0000256" key="7">
    <source>
        <dbReference type="ARBA" id="ARBA00023119"/>
    </source>
</evidence>
<feature type="region of interest" description="Disordered" evidence="10">
    <location>
        <begin position="1"/>
        <end position="264"/>
    </location>
</feature>
<evidence type="ECO:0000259" key="12">
    <source>
        <dbReference type="PROSITE" id="PS51461"/>
    </source>
</evidence>
<keyword evidence="7" id="KW-0176">Collagen</keyword>
<comment type="caution">
    <text evidence="13">The sequence shown here is derived from an EMBL/GenBank/DDBJ whole genome shotgun (WGS) entry which is preliminary data.</text>
</comment>
<sequence>GVDGLPGSKGDTGEPGKSGPPGPTGEPGPPGPPGRRGHLGKPGKEGKEGLKGTKGALGLEGPIGKTGPRGSQGHPGKPGPQGLRGIPGPAGEQGLNGPPGQTGPPGPMGPPGLPGLKGDPGRKGDKGHGGLIGLIGPPGDIGEKGDRGLPGNQGLQGPKGEEGPVGPPGPPGPPGPTGLSGAIGQKGSKGNLGPIGPRGDTGPAGLPGPPGRAAVGLSHLPEQGRRRRTHTVVNGAAFEEEEEEETIDGGEEEGWMQGDQADQDGLEKAKEGQGMEEVFASLSSMKVEVEGLRNPQGTYHSPARTCKELWLLHPELPSGDYWIDPNQGCHRDAFKAFCNFTAQGETCLYPDKKFQSVKLAAWKGEKPGTWYSKFRKGKQFSYSASDGVSIHIVQLTFLKLLSATAKQTFTYHCLNSAAWLHTATYSHEHALRFRGSSGEELTHENTHYVSALYDGCQTRSGQERTILEFDSPVSQTLPIIDVAVSDFGNGNQKFGFQVGPGTSVCQVTVIGAIVILLYASRACYNLVVLGLSNKSINSFDYDWYNVSDQADLQSTLGDTGYVVFGVILFVWELLPTSLVVYFFRVRKPNLDRSSSGLPGHVFSSRAYFFDNPRRYDSDDDLAWSVMPQNIQASLAADSYEWGSQNSGISAYIGSEDSYNYSRPPEELSHY</sequence>
<feature type="compositionally biased region" description="Pro residues" evidence="10">
    <location>
        <begin position="18"/>
        <end position="33"/>
    </location>
</feature>
<keyword evidence="3" id="KW-0964">Secreted</keyword>
<dbReference type="PROSITE" id="PS51461">
    <property type="entry name" value="NC1_FIB"/>
    <property type="match status" value="1"/>
</dbReference>
<evidence type="ECO:0000313" key="14">
    <source>
        <dbReference type="Proteomes" id="UP001482620"/>
    </source>
</evidence>
<comment type="subcellular location">
    <subcellularLocation>
        <location evidence="1">Lysosome membrane</location>
        <topology evidence="1">Multi-pass membrane protein</topology>
    </subcellularLocation>
    <subcellularLocation>
        <location evidence="2">Secreted</location>
    </subcellularLocation>
</comment>
<evidence type="ECO:0000256" key="1">
    <source>
        <dbReference type="ARBA" id="ARBA00004155"/>
    </source>
</evidence>
<keyword evidence="5 11" id="KW-0812">Transmembrane</keyword>
<keyword evidence="14" id="KW-1185">Reference proteome</keyword>
<keyword evidence="6 11" id="KW-1133">Transmembrane helix</keyword>
<evidence type="ECO:0000313" key="13">
    <source>
        <dbReference type="EMBL" id="MEQ2255041.1"/>
    </source>
</evidence>
<name>A0ABV0VD03_9TELE</name>
<organism evidence="13 14">
    <name type="scientific">Ilyodon furcidens</name>
    <name type="common">goldbreast splitfin</name>
    <dbReference type="NCBI Taxonomy" id="33524"/>
    <lineage>
        <taxon>Eukaryota</taxon>
        <taxon>Metazoa</taxon>
        <taxon>Chordata</taxon>
        <taxon>Craniata</taxon>
        <taxon>Vertebrata</taxon>
        <taxon>Euteleostomi</taxon>
        <taxon>Actinopterygii</taxon>
        <taxon>Neopterygii</taxon>
        <taxon>Teleostei</taxon>
        <taxon>Neoteleostei</taxon>
        <taxon>Acanthomorphata</taxon>
        <taxon>Ovalentaria</taxon>
        <taxon>Atherinomorphae</taxon>
        <taxon>Cyprinodontiformes</taxon>
        <taxon>Goodeidae</taxon>
        <taxon>Ilyodon</taxon>
    </lineage>
</organism>
<reference evidence="13 14" key="1">
    <citation type="submission" date="2021-06" db="EMBL/GenBank/DDBJ databases">
        <authorList>
            <person name="Palmer J.M."/>
        </authorList>
    </citation>
    <scope>NUCLEOTIDE SEQUENCE [LARGE SCALE GENOMIC DNA]</scope>
    <source>
        <strain evidence="14">if_2019</strain>
        <tissue evidence="13">Muscle</tissue>
    </source>
</reference>
<evidence type="ECO:0000256" key="3">
    <source>
        <dbReference type="ARBA" id="ARBA00022525"/>
    </source>
</evidence>
<feature type="non-terminal residue" evidence="13">
    <location>
        <position position="1"/>
    </location>
</feature>
<dbReference type="SMART" id="SM00038">
    <property type="entry name" value="COLFI"/>
    <property type="match status" value="1"/>
</dbReference>
<keyword evidence="4" id="KW-0272">Extracellular matrix</keyword>
<evidence type="ECO:0000256" key="8">
    <source>
        <dbReference type="ARBA" id="ARBA00023136"/>
    </source>
</evidence>
<dbReference type="PANTHER" id="PTHR15146:SF0">
    <property type="entry name" value="INTEGRAL MEMBRANE PROTEIN GPR137B"/>
    <property type="match status" value="1"/>
</dbReference>
<dbReference type="Pfam" id="PF01410">
    <property type="entry name" value="COLFI"/>
    <property type="match status" value="1"/>
</dbReference>
<dbReference type="Proteomes" id="UP001482620">
    <property type="component" value="Unassembled WGS sequence"/>
</dbReference>
<dbReference type="InterPro" id="IPR029723">
    <property type="entry name" value="GPR137"/>
</dbReference>
<dbReference type="PANTHER" id="PTHR15146">
    <property type="entry name" value="INTEGRAL MEMBRANE PROTEIN GPR137"/>
    <property type="match status" value="1"/>
</dbReference>
<evidence type="ECO:0000256" key="9">
    <source>
        <dbReference type="ARBA" id="ARBA00023228"/>
    </source>
</evidence>
<feature type="compositionally biased region" description="Pro residues" evidence="10">
    <location>
        <begin position="101"/>
        <end position="113"/>
    </location>
</feature>
<feature type="compositionally biased region" description="Basic and acidic residues" evidence="10">
    <location>
        <begin position="42"/>
        <end position="51"/>
    </location>
</feature>
<evidence type="ECO:0000256" key="2">
    <source>
        <dbReference type="ARBA" id="ARBA00004613"/>
    </source>
</evidence>
<feature type="compositionally biased region" description="Basic and acidic residues" evidence="10">
    <location>
        <begin position="119"/>
        <end position="128"/>
    </location>
</feature>
<feature type="compositionally biased region" description="Acidic residues" evidence="10">
    <location>
        <begin position="238"/>
        <end position="254"/>
    </location>
</feature>
<evidence type="ECO:0000256" key="5">
    <source>
        <dbReference type="ARBA" id="ARBA00022692"/>
    </source>
</evidence>
<keyword evidence="9" id="KW-0458">Lysosome</keyword>
<evidence type="ECO:0000256" key="10">
    <source>
        <dbReference type="SAM" id="MobiDB-lite"/>
    </source>
</evidence>
<evidence type="ECO:0000256" key="6">
    <source>
        <dbReference type="ARBA" id="ARBA00022989"/>
    </source>
</evidence>
<feature type="compositionally biased region" description="Pro residues" evidence="10">
    <location>
        <begin position="165"/>
        <end position="176"/>
    </location>
</feature>
<gene>
    <name evidence="13" type="ORF">ILYODFUR_009708</name>
</gene>
<dbReference type="Gene3D" id="2.60.120.1000">
    <property type="match status" value="1"/>
</dbReference>
<feature type="transmembrane region" description="Helical" evidence="11">
    <location>
        <begin position="561"/>
        <end position="583"/>
    </location>
</feature>
<dbReference type="InterPro" id="IPR000885">
    <property type="entry name" value="Fib_collagen_C"/>
</dbReference>
<accession>A0ABV0VD03</accession>
<proteinExistence type="predicted"/>